<feature type="region of interest" description="Disordered" evidence="1">
    <location>
        <begin position="93"/>
        <end position="196"/>
    </location>
</feature>
<feature type="compositionally biased region" description="Polar residues" evidence="1">
    <location>
        <begin position="161"/>
        <end position="171"/>
    </location>
</feature>
<keyword evidence="2" id="KW-0472">Membrane</keyword>
<keyword evidence="4" id="KW-1185">Reference proteome</keyword>
<protein>
    <submittedName>
        <fullName evidence="3">Uncharacterized protein</fullName>
    </submittedName>
</protein>
<feature type="region of interest" description="Disordered" evidence="1">
    <location>
        <begin position="57"/>
        <end position="79"/>
    </location>
</feature>
<evidence type="ECO:0000313" key="3">
    <source>
        <dbReference type="EMBL" id="SPT54888.1"/>
    </source>
</evidence>
<reference evidence="3 4" key="1">
    <citation type="submission" date="2018-06" db="EMBL/GenBank/DDBJ databases">
        <authorList>
            <consortium name="Pathogen Informatics"/>
            <person name="Doyle S."/>
        </authorList>
    </citation>
    <scope>NUCLEOTIDE SEQUENCE [LARGE SCALE GENOMIC DNA]</scope>
    <source>
        <strain evidence="3 4">NCTC9935</strain>
    </source>
</reference>
<proteinExistence type="predicted"/>
<dbReference type="GeneID" id="93757326"/>
<accession>A0A2X0UCN6</accession>
<feature type="compositionally biased region" description="Basic and acidic residues" evidence="1">
    <location>
        <begin position="178"/>
        <end position="196"/>
    </location>
</feature>
<name>A0A2X0UCN6_9ACTO</name>
<evidence type="ECO:0000256" key="2">
    <source>
        <dbReference type="SAM" id="Phobius"/>
    </source>
</evidence>
<evidence type="ECO:0000256" key="1">
    <source>
        <dbReference type="SAM" id="MobiDB-lite"/>
    </source>
</evidence>
<dbReference type="RefSeq" id="WP_165835825.1">
    <property type="nucleotide sequence ID" value="NZ_CBDERX010000036.1"/>
</dbReference>
<gene>
    <name evidence="3" type="ORF">NCTC9935_00438</name>
</gene>
<feature type="compositionally biased region" description="Basic and acidic residues" evidence="1">
    <location>
        <begin position="144"/>
        <end position="155"/>
    </location>
</feature>
<sequence>MGGATPDAYRIGTGQVVRDYPADAAPVRLRTQPSLPTVARAPESSLVEQVVSAEDAVVRGKAPGSPRPSRKSRPSKEAATVAQQAAVVRDVVSPQAGRVAQPATPVREYAHRDEAAATYGTDPRPGVPVHRNWHRTTMRVVGAPEDRDGGQRRALAEAASPSEQGGVQSSRVGGASRRQAEARRASQIESRLDRRERTTHRGRAIVIFALGFVSALLIVAAVLGGLFYARSSSVSGLAGAVDSCHAGGVHARLASDGTSLTLEAFSDRGDSLTTPIFQCVLAKLEAPSSVRERMYATRAIDGTRSEEWGSYKATWTYETEQGLTVIVSSR</sequence>
<keyword evidence="2" id="KW-1133">Transmembrane helix</keyword>
<dbReference type="AlphaFoldDB" id="A0A2X0UCN6"/>
<evidence type="ECO:0000313" key="4">
    <source>
        <dbReference type="Proteomes" id="UP000250192"/>
    </source>
</evidence>
<organism evidence="3 4">
    <name type="scientific">Schaalia odontolytica</name>
    <dbReference type="NCBI Taxonomy" id="1660"/>
    <lineage>
        <taxon>Bacteria</taxon>
        <taxon>Bacillati</taxon>
        <taxon>Actinomycetota</taxon>
        <taxon>Actinomycetes</taxon>
        <taxon>Actinomycetales</taxon>
        <taxon>Actinomycetaceae</taxon>
        <taxon>Schaalia</taxon>
    </lineage>
</organism>
<keyword evidence="2" id="KW-0812">Transmembrane</keyword>
<dbReference type="EMBL" id="UAPR01000001">
    <property type="protein sequence ID" value="SPT54888.1"/>
    <property type="molecule type" value="Genomic_DNA"/>
</dbReference>
<feature type="transmembrane region" description="Helical" evidence="2">
    <location>
        <begin position="204"/>
        <end position="228"/>
    </location>
</feature>
<dbReference type="Proteomes" id="UP000250192">
    <property type="component" value="Unassembled WGS sequence"/>
</dbReference>